<reference evidence="4 5" key="1">
    <citation type="submission" date="2019-03" db="EMBL/GenBank/DDBJ databases">
        <title>Genomic Encyclopedia of Type Strains, Phase IV (KMG-IV): sequencing the most valuable type-strain genomes for metagenomic binning, comparative biology and taxonomic classification.</title>
        <authorList>
            <person name="Goeker M."/>
        </authorList>
    </citation>
    <scope>NUCLEOTIDE SEQUENCE [LARGE SCALE GENOMIC DNA]</scope>
    <source>
        <strain evidence="4 5">DSM 654</strain>
    </source>
</reference>
<dbReference type="Proteomes" id="UP000295110">
    <property type="component" value="Unassembled WGS sequence"/>
</dbReference>
<evidence type="ECO:0000256" key="1">
    <source>
        <dbReference type="ARBA" id="ARBA00022801"/>
    </source>
</evidence>
<dbReference type="Gene3D" id="3.40.50.10890">
    <property type="match status" value="1"/>
</dbReference>
<proteinExistence type="predicted"/>
<dbReference type="Pfam" id="PF07521">
    <property type="entry name" value="RMMBL"/>
    <property type="match status" value="1"/>
</dbReference>
<gene>
    <name evidence="4" type="ORF">EV671_101655</name>
</gene>
<dbReference type="PANTHER" id="PTHR11203">
    <property type="entry name" value="CLEAVAGE AND POLYADENYLATION SPECIFICITY FACTOR FAMILY MEMBER"/>
    <property type="match status" value="1"/>
</dbReference>
<evidence type="ECO:0000313" key="4">
    <source>
        <dbReference type="EMBL" id="TCU94633.1"/>
    </source>
</evidence>
<feature type="domain" description="Metallo-beta-lactamase" evidence="2">
    <location>
        <begin position="13"/>
        <end position="217"/>
    </location>
</feature>
<keyword evidence="5" id="KW-1185">Reference proteome</keyword>
<name>A0A4R3UVA0_ROSSA</name>
<dbReference type="Pfam" id="PF00753">
    <property type="entry name" value="Lactamase_B"/>
    <property type="match status" value="1"/>
</dbReference>
<evidence type="ECO:0000259" key="2">
    <source>
        <dbReference type="SMART" id="SM00849"/>
    </source>
</evidence>
<dbReference type="SUPFAM" id="SSF56281">
    <property type="entry name" value="Metallo-hydrolase/oxidoreductase"/>
    <property type="match status" value="1"/>
</dbReference>
<dbReference type="InterPro" id="IPR022712">
    <property type="entry name" value="Beta_Casp"/>
</dbReference>
<dbReference type="InterPro" id="IPR001279">
    <property type="entry name" value="Metallo-B-lactamas"/>
</dbReference>
<dbReference type="CDD" id="cd16295">
    <property type="entry name" value="TTHA0252-CPSF-like_MBL-fold"/>
    <property type="match status" value="1"/>
</dbReference>
<dbReference type="AlphaFoldDB" id="A0A4R3UVA0"/>
<dbReference type="PANTHER" id="PTHR11203:SF37">
    <property type="entry name" value="INTEGRATOR COMPLEX SUBUNIT 11"/>
    <property type="match status" value="1"/>
</dbReference>
<dbReference type="GO" id="GO:0004521">
    <property type="term" value="F:RNA endonuclease activity"/>
    <property type="evidence" value="ECO:0007669"/>
    <property type="project" value="TreeGrafter"/>
</dbReference>
<organism evidence="4 5">
    <name type="scientific">Roseateles saccharophilus</name>
    <name type="common">Pseudomonas saccharophila</name>
    <dbReference type="NCBI Taxonomy" id="304"/>
    <lineage>
        <taxon>Bacteria</taxon>
        <taxon>Pseudomonadati</taxon>
        <taxon>Pseudomonadota</taxon>
        <taxon>Betaproteobacteria</taxon>
        <taxon>Burkholderiales</taxon>
        <taxon>Sphaerotilaceae</taxon>
        <taxon>Roseateles</taxon>
    </lineage>
</organism>
<dbReference type="InterPro" id="IPR050698">
    <property type="entry name" value="MBL"/>
</dbReference>
<accession>A0A4R3UVA0</accession>
<dbReference type="RefSeq" id="WP_132572847.1">
    <property type="nucleotide sequence ID" value="NZ_CBCSGL010000012.1"/>
</dbReference>
<feature type="domain" description="Beta-Casp" evidence="3">
    <location>
        <begin position="247"/>
        <end position="366"/>
    </location>
</feature>
<keyword evidence="1" id="KW-0378">Hydrolase</keyword>
<dbReference type="InterPro" id="IPR036866">
    <property type="entry name" value="RibonucZ/Hydroxyglut_hydro"/>
</dbReference>
<evidence type="ECO:0000313" key="5">
    <source>
        <dbReference type="Proteomes" id="UP000295110"/>
    </source>
</evidence>
<sequence>MKLSFLGAAGTVTGSKYLVEHEGRKLLVDCGLFQGYKQLRLMNWEALPFEPRDVDAVVLTHSHLDHSGALPLLVKRGFSGTVFATPSAIELCQLLLPDSGRIQEEDAEYANRHQTSKHQPAMPLYTEEDAERALRRFEPLPFEQSREVIPGIAVTLRPAGHILGAASIELKVGGETLLFSGDLGRPDDPIMRAPVDICAADHVVVESTYGDRLHEAHATEAVLAETITRTASRGGIVVVPAFAVGRAQLLLYMLYRLKTRGAIPNLPVFLNSPMAIDMTEIYHRHRVEHRLSPEECDGMCKVAKMVRTVEESRALNTLRYPAVIVSASGMATGGRVLHHLKTLAPERRNTVVLAGYQAGGTRGARLQNGERSLRIHGEDVPVNAEVVSLQGLSAHADAQQIVSWLGSAPKAPRGVFITHGEPGPADALRQRIERELGWTATVPSLGQTVEIPS</sequence>
<evidence type="ECO:0000259" key="3">
    <source>
        <dbReference type="SMART" id="SM01027"/>
    </source>
</evidence>
<dbReference type="Gene3D" id="3.60.15.10">
    <property type="entry name" value="Ribonuclease Z/Hydroxyacylglutathione hydrolase-like"/>
    <property type="match status" value="1"/>
</dbReference>
<protein>
    <submittedName>
        <fullName evidence="4">Metallo-beta-lactamase family protein</fullName>
    </submittedName>
</protein>
<dbReference type="SMART" id="SM00849">
    <property type="entry name" value="Lactamase_B"/>
    <property type="match status" value="1"/>
</dbReference>
<dbReference type="GO" id="GO:0016787">
    <property type="term" value="F:hydrolase activity"/>
    <property type="evidence" value="ECO:0007669"/>
    <property type="project" value="UniProtKB-KW"/>
</dbReference>
<dbReference type="OrthoDB" id="9803916at2"/>
<comment type="caution">
    <text evidence="4">The sequence shown here is derived from an EMBL/GenBank/DDBJ whole genome shotgun (WGS) entry which is preliminary data.</text>
</comment>
<dbReference type="SMART" id="SM01027">
    <property type="entry name" value="Beta-Casp"/>
    <property type="match status" value="1"/>
</dbReference>
<dbReference type="EMBL" id="SMBU01000016">
    <property type="protein sequence ID" value="TCU94633.1"/>
    <property type="molecule type" value="Genomic_DNA"/>
</dbReference>
<dbReference type="InterPro" id="IPR011108">
    <property type="entry name" value="RMMBL"/>
</dbReference>
<dbReference type="Pfam" id="PF10996">
    <property type="entry name" value="Beta-Casp"/>
    <property type="match status" value="1"/>
</dbReference>